<organism evidence="6 7">
    <name type="scientific">Grifola frondosa</name>
    <name type="common">Maitake</name>
    <name type="synonym">Polyporus frondosus</name>
    <dbReference type="NCBI Taxonomy" id="5627"/>
    <lineage>
        <taxon>Eukaryota</taxon>
        <taxon>Fungi</taxon>
        <taxon>Dikarya</taxon>
        <taxon>Basidiomycota</taxon>
        <taxon>Agaricomycotina</taxon>
        <taxon>Agaricomycetes</taxon>
        <taxon>Polyporales</taxon>
        <taxon>Grifolaceae</taxon>
        <taxon>Grifola</taxon>
    </lineage>
</organism>
<dbReference type="PROSITE" id="PS50600">
    <property type="entry name" value="ULP_PROTEASE"/>
    <property type="match status" value="1"/>
</dbReference>
<name>A0A1C7MGH4_GRIFR</name>
<keyword evidence="2" id="KW-0645">Protease</keyword>
<evidence type="ECO:0000259" key="5">
    <source>
        <dbReference type="PROSITE" id="PS50600"/>
    </source>
</evidence>
<dbReference type="AlphaFoldDB" id="A0A1C7MGH4"/>
<feature type="region of interest" description="Disordered" evidence="4">
    <location>
        <begin position="34"/>
        <end position="109"/>
    </location>
</feature>
<dbReference type="STRING" id="5627.A0A1C7MGH4"/>
<feature type="compositionally biased region" description="Polar residues" evidence="4">
    <location>
        <begin position="80"/>
        <end position="91"/>
    </location>
</feature>
<dbReference type="SUPFAM" id="SSF54001">
    <property type="entry name" value="Cysteine proteinases"/>
    <property type="match status" value="1"/>
</dbReference>
<dbReference type="EMBL" id="LUGG01000003">
    <property type="protein sequence ID" value="OBZ76015.1"/>
    <property type="molecule type" value="Genomic_DNA"/>
</dbReference>
<dbReference type="InterPro" id="IPR003653">
    <property type="entry name" value="Peptidase_C48_C"/>
</dbReference>
<comment type="caution">
    <text evidence="6">The sequence shown here is derived from an EMBL/GenBank/DDBJ whole genome shotgun (WGS) entry which is preliminary data.</text>
</comment>
<protein>
    <recommendedName>
        <fullName evidence="5">Ubiquitin-like protease family profile domain-containing protein</fullName>
    </recommendedName>
</protein>
<comment type="similarity">
    <text evidence="1">Belongs to the peptidase C48 family.</text>
</comment>
<feature type="domain" description="Ubiquitin-like protease family profile" evidence="5">
    <location>
        <begin position="235"/>
        <end position="409"/>
    </location>
</feature>
<evidence type="ECO:0000256" key="1">
    <source>
        <dbReference type="ARBA" id="ARBA00005234"/>
    </source>
</evidence>
<dbReference type="GO" id="GO:0008234">
    <property type="term" value="F:cysteine-type peptidase activity"/>
    <property type="evidence" value="ECO:0007669"/>
    <property type="project" value="InterPro"/>
</dbReference>
<sequence length="409" mass="44593">MDQDEDLDTLMACTLEEDVVDSIAKIMCFSSPFPRPASSTTSHVDSPTIKSSIAGSSRSSHPRSLRETPRKPPIAKLPTTRVSRFPPSNCQPMAKPTQDARQPSRKSAGAIISKPSSIRRLVLRGFGVRVENTKGWMACSEKSPGSGLGDLNTSKVSIISPSSPSTPCPPTTVPATVSQPVEAATPLICVDTMPPTESVEVENVPHSLSIRAGGAGAVPDPEIKFYYPFSGIGAVKISTREWQLLEANRMVNDSVIEFGLRLWLDEVRADDPHLADATIILSPFFFTQLSEQGYAAARRYINPVDVFTKAFIIVPIHDKSEEKPLVSCDCHVSREHFWCAPNSYTTLFSVKGAQRIRWAVPPETVQVAQPSNLPCVPGATILIFDSLHYSDAMRQKMIDPATLLSSFLC</sequence>
<evidence type="ECO:0000256" key="4">
    <source>
        <dbReference type="SAM" id="MobiDB-lite"/>
    </source>
</evidence>
<dbReference type="OrthoDB" id="442460at2759"/>
<keyword evidence="3" id="KW-0378">Hydrolase</keyword>
<evidence type="ECO:0000256" key="2">
    <source>
        <dbReference type="ARBA" id="ARBA00022670"/>
    </source>
</evidence>
<dbReference type="GO" id="GO:0006508">
    <property type="term" value="P:proteolysis"/>
    <property type="evidence" value="ECO:0007669"/>
    <property type="project" value="UniProtKB-KW"/>
</dbReference>
<keyword evidence="7" id="KW-1185">Reference proteome</keyword>
<evidence type="ECO:0000313" key="7">
    <source>
        <dbReference type="Proteomes" id="UP000092993"/>
    </source>
</evidence>
<proteinExistence type="inferred from homology"/>
<dbReference type="Proteomes" id="UP000092993">
    <property type="component" value="Unassembled WGS sequence"/>
</dbReference>
<dbReference type="InterPro" id="IPR038765">
    <property type="entry name" value="Papain-like_cys_pep_sf"/>
</dbReference>
<gene>
    <name evidence="6" type="ORF">A0H81_03292</name>
</gene>
<dbReference type="Gene3D" id="3.40.395.10">
    <property type="entry name" value="Adenoviral Proteinase, Chain A"/>
    <property type="match status" value="1"/>
</dbReference>
<accession>A0A1C7MGH4</accession>
<feature type="compositionally biased region" description="Polar residues" evidence="4">
    <location>
        <begin position="37"/>
        <end position="50"/>
    </location>
</feature>
<dbReference type="Pfam" id="PF02902">
    <property type="entry name" value="Peptidase_C48"/>
    <property type="match status" value="1"/>
</dbReference>
<evidence type="ECO:0000313" key="6">
    <source>
        <dbReference type="EMBL" id="OBZ76015.1"/>
    </source>
</evidence>
<evidence type="ECO:0000256" key="3">
    <source>
        <dbReference type="ARBA" id="ARBA00022801"/>
    </source>
</evidence>
<reference evidence="6 7" key="1">
    <citation type="submission" date="2016-03" db="EMBL/GenBank/DDBJ databases">
        <title>Whole genome sequencing of Grifola frondosa 9006-11.</title>
        <authorList>
            <person name="Min B."/>
            <person name="Park H."/>
            <person name="Kim J.-G."/>
            <person name="Cho H."/>
            <person name="Oh Y.-L."/>
            <person name="Kong W.-S."/>
            <person name="Choi I.-G."/>
        </authorList>
    </citation>
    <scope>NUCLEOTIDE SEQUENCE [LARGE SCALE GENOMIC DNA]</scope>
    <source>
        <strain evidence="6 7">9006-11</strain>
    </source>
</reference>
<dbReference type="GO" id="GO:0019783">
    <property type="term" value="F:ubiquitin-like protein peptidase activity"/>
    <property type="evidence" value="ECO:0007669"/>
    <property type="project" value="UniProtKB-ARBA"/>
</dbReference>